<dbReference type="Gene3D" id="3.30.10.30">
    <property type="entry name" value="DYRK"/>
    <property type="match status" value="1"/>
</dbReference>
<organism evidence="15 16">
    <name type="scientific">Tritrichomonas musculus</name>
    <dbReference type="NCBI Taxonomy" id="1915356"/>
    <lineage>
        <taxon>Eukaryota</taxon>
        <taxon>Metamonada</taxon>
        <taxon>Parabasalia</taxon>
        <taxon>Tritrichomonadida</taxon>
        <taxon>Tritrichomonadidae</taxon>
        <taxon>Tritrichomonas</taxon>
    </lineage>
</organism>
<keyword evidence="5 11" id="KW-0547">Nucleotide-binding</keyword>
<comment type="caution">
    <text evidence="15">The sequence shown here is derived from an EMBL/GenBank/DDBJ whole genome shotgun (WGS) entry which is preliminary data.</text>
</comment>
<dbReference type="InterPro" id="IPR042521">
    <property type="entry name" value="DYRK"/>
</dbReference>
<feature type="compositionally biased region" description="Polar residues" evidence="13">
    <location>
        <begin position="1"/>
        <end position="10"/>
    </location>
</feature>
<proteinExistence type="inferred from homology"/>
<evidence type="ECO:0000313" key="16">
    <source>
        <dbReference type="Proteomes" id="UP001470230"/>
    </source>
</evidence>
<evidence type="ECO:0000256" key="2">
    <source>
        <dbReference type="ARBA" id="ARBA00013203"/>
    </source>
</evidence>
<comment type="catalytic activity">
    <reaction evidence="10">
        <text>L-tyrosyl-[protein] + ATP = O-phospho-L-tyrosyl-[protein] + ADP + H(+)</text>
        <dbReference type="Rhea" id="RHEA:10596"/>
        <dbReference type="Rhea" id="RHEA-COMP:10136"/>
        <dbReference type="Rhea" id="RHEA-COMP:20101"/>
        <dbReference type="ChEBI" id="CHEBI:15378"/>
        <dbReference type="ChEBI" id="CHEBI:30616"/>
        <dbReference type="ChEBI" id="CHEBI:46858"/>
        <dbReference type="ChEBI" id="CHEBI:61978"/>
        <dbReference type="ChEBI" id="CHEBI:456216"/>
        <dbReference type="EC" id="2.7.12.1"/>
    </reaction>
</comment>
<evidence type="ECO:0000256" key="11">
    <source>
        <dbReference type="PROSITE-ProRule" id="PRU10141"/>
    </source>
</evidence>
<dbReference type="Gene3D" id="1.10.510.10">
    <property type="entry name" value="Transferase(Phosphotransferase) domain 1"/>
    <property type="match status" value="1"/>
</dbReference>
<dbReference type="InterPro" id="IPR050494">
    <property type="entry name" value="Ser_Thr_dual-spec_kinase"/>
</dbReference>
<keyword evidence="16" id="KW-1185">Reference proteome</keyword>
<dbReference type="PANTHER" id="PTHR24058">
    <property type="entry name" value="DUAL SPECIFICITY PROTEIN KINASE"/>
    <property type="match status" value="1"/>
</dbReference>
<evidence type="ECO:0000256" key="6">
    <source>
        <dbReference type="ARBA" id="ARBA00022777"/>
    </source>
</evidence>
<dbReference type="InterPro" id="IPR017441">
    <property type="entry name" value="Protein_kinase_ATP_BS"/>
</dbReference>
<dbReference type="PROSITE" id="PS50011">
    <property type="entry name" value="PROTEIN_KINASE_DOM"/>
    <property type="match status" value="1"/>
</dbReference>
<accession>A0ABR2GSZ5</accession>
<evidence type="ECO:0000256" key="10">
    <source>
        <dbReference type="ARBA" id="ARBA00051680"/>
    </source>
</evidence>
<comment type="catalytic activity">
    <reaction evidence="8">
        <text>L-seryl-[protein] + ATP = O-phospho-L-seryl-[protein] + ADP + H(+)</text>
        <dbReference type="Rhea" id="RHEA:17989"/>
        <dbReference type="Rhea" id="RHEA-COMP:9863"/>
        <dbReference type="Rhea" id="RHEA-COMP:11604"/>
        <dbReference type="ChEBI" id="CHEBI:15378"/>
        <dbReference type="ChEBI" id="CHEBI:29999"/>
        <dbReference type="ChEBI" id="CHEBI:30616"/>
        <dbReference type="ChEBI" id="CHEBI:83421"/>
        <dbReference type="ChEBI" id="CHEBI:456216"/>
        <dbReference type="EC" id="2.7.12.1"/>
    </reaction>
</comment>
<dbReference type="InterPro" id="IPR011009">
    <property type="entry name" value="Kinase-like_dom_sf"/>
</dbReference>
<evidence type="ECO:0000259" key="14">
    <source>
        <dbReference type="PROSITE" id="PS50011"/>
    </source>
</evidence>
<keyword evidence="6" id="KW-0418">Kinase</keyword>
<keyword evidence="3 12" id="KW-0723">Serine/threonine-protein kinase</keyword>
<evidence type="ECO:0000256" key="13">
    <source>
        <dbReference type="SAM" id="MobiDB-lite"/>
    </source>
</evidence>
<dbReference type="PANTHER" id="PTHR24058:SF22">
    <property type="entry name" value="DUAL SPECIFICITY TYROSINE-PHOSPHORYLATION-REGULATED KINASE 4"/>
    <property type="match status" value="1"/>
</dbReference>
<comment type="similarity">
    <text evidence="1">Belongs to the protein kinase superfamily. CMGC Ser/Thr protein kinase family. MNB/DYRK subfamily.</text>
</comment>
<evidence type="ECO:0000256" key="3">
    <source>
        <dbReference type="ARBA" id="ARBA00022527"/>
    </source>
</evidence>
<feature type="region of interest" description="Disordered" evidence="13">
    <location>
        <begin position="1"/>
        <end position="29"/>
    </location>
</feature>
<evidence type="ECO:0000256" key="8">
    <source>
        <dbReference type="ARBA" id="ARBA00049003"/>
    </source>
</evidence>
<dbReference type="Pfam" id="PF00069">
    <property type="entry name" value="Pkinase"/>
    <property type="match status" value="1"/>
</dbReference>
<dbReference type="InterPro" id="IPR000719">
    <property type="entry name" value="Prot_kinase_dom"/>
</dbReference>
<dbReference type="PROSITE" id="PS00108">
    <property type="entry name" value="PROTEIN_KINASE_ST"/>
    <property type="match status" value="1"/>
</dbReference>
<evidence type="ECO:0000256" key="7">
    <source>
        <dbReference type="ARBA" id="ARBA00022840"/>
    </source>
</evidence>
<feature type="binding site" evidence="11">
    <location>
        <position position="126"/>
    </location>
    <ligand>
        <name>ATP</name>
        <dbReference type="ChEBI" id="CHEBI:30616"/>
    </ligand>
</feature>
<dbReference type="SMART" id="SM00220">
    <property type="entry name" value="S_TKc"/>
    <property type="match status" value="1"/>
</dbReference>
<dbReference type="SUPFAM" id="SSF56112">
    <property type="entry name" value="Protein kinase-like (PK-like)"/>
    <property type="match status" value="1"/>
</dbReference>
<feature type="domain" description="Protein kinase" evidence="14">
    <location>
        <begin position="97"/>
        <end position="385"/>
    </location>
</feature>
<dbReference type="EC" id="2.7.12.1" evidence="2"/>
<keyword evidence="7 11" id="KW-0067">ATP-binding</keyword>
<dbReference type="Proteomes" id="UP001470230">
    <property type="component" value="Unassembled WGS sequence"/>
</dbReference>
<dbReference type="EMBL" id="JAPFFF010000062">
    <property type="protein sequence ID" value="KAK8837011.1"/>
    <property type="molecule type" value="Genomic_DNA"/>
</dbReference>
<comment type="catalytic activity">
    <reaction evidence="9">
        <text>L-threonyl-[protein] + ATP = O-phospho-L-threonyl-[protein] + ADP + H(+)</text>
        <dbReference type="Rhea" id="RHEA:46608"/>
        <dbReference type="Rhea" id="RHEA-COMP:11060"/>
        <dbReference type="Rhea" id="RHEA-COMP:11605"/>
        <dbReference type="ChEBI" id="CHEBI:15378"/>
        <dbReference type="ChEBI" id="CHEBI:30013"/>
        <dbReference type="ChEBI" id="CHEBI:30616"/>
        <dbReference type="ChEBI" id="CHEBI:61977"/>
        <dbReference type="ChEBI" id="CHEBI:456216"/>
        <dbReference type="EC" id="2.7.12.1"/>
    </reaction>
</comment>
<evidence type="ECO:0000256" key="4">
    <source>
        <dbReference type="ARBA" id="ARBA00022679"/>
    </source>
</evidence>
<dbReference type="InterPro" id="IPR008271">
    <property type="entry name" value="Ser/Thr_kinase_AS"/>
</dbReference>
<sequence length="405" mass="46252">MAISLSNQPIRISMPEQPPSCSPRSKKANSLSPIIENGPISPQKAIQIYSSLLMSYEIDEITGFEEVFFLGYPKCKNPNLSDFFNKINLKDHICYRYEILKILGSGNYGNVVEAYDYKSKKKVAIKILKNKFYSQREATTLAILNQNNCSNTVKGLNYFIFRSYACISFELVGDNLHQIQAKNKFQPLKESLIKEYALQIFQSLSEYSSLGLTHCDIKPQNICLSLEDPQKIKIIDFGISYLNKDGIFKIAYAQTRYYRSPEVILQLDYGPGIDVWGAALVIMELLIGKPVFPGRNELEMLNLMVELLGSIPPSMVRASKKKKVFFNDNSTLKSLNGTLTKKKLTVRNLIGNESSYYLVDFLKKCLNWNPKYRITASQALEHPWLKQKLFFIPTFDHSNLPCLHE</sequence>
<evidence type="ECO:0000256" key="5">
    <source>
        <dbReference type="ARBA" id="ARBA00022741"/>
    </source>
</evidence>
<name>A0ABR2GSZ5_9EUKA</name>
<evidence type="ECO:0000256" key="12">
    <source>
        <dbReference type="RuleBase" id="RU000304"/>
    </source>
</evidence>
<dbReference type="Gene3D" id="3.30.200.20">
    <property type="entry name" value="Phosphorylase Kinase, domain 1"/>
    <property type="match status" value="1"/>
</dbReference>
<dbReference type="PROSITE" id="PS00107">
    <property type="entry name" value="PROTEIN_KINASE_ATP"/>
    <property type="match status" value="1"/>
</dbReference>
<reference evidence="15 16" key="1">
    <citation type="submission" date="2024-04" db="EMBL/GenBank/DDBJ databases">
        <title>Tritrichomonas musculus Genome.</title>
        <authorList>
            <person name="Alves-Ferreira E."/>
            <person name="Grigg M."/>
            <person name="Lorenzi H."/>
            <person name="Galac M."/>
        </authorList>
    </citation>
    <scope>NUCLEOTIDE SEQUENCE [LARGE SCALE GENOMIC DNA]</scope>
    <source>
        <strain evidence="15 16">EAF2021</strain>
    </source>
</reference>
<evidence type="ECO:0000313" key="15">
    <source>
        <dbReference type="EMBL" id="KAK8837011.1"/>
    </source>
</evidence>
<evidence type="ECO:0000256" key="1">
    <source>
        <dbReference type="ARBA" id="ARBA00008867"/>
    </source>
</evidence>
<gene>
    <name evidence="15" type="ORF">M9Y10_037049</name>
</gene>
<evidence type="ECO:0000256" key="9">
    <source>
        <dbReference type="ARBA" id="ARBA00049308"/>
    </source>
</evidence>
<protein>
    <recommendedName>
        <fullName evidence="2">dual-specificity kinase</fullName>
        <ecNumber evidence="2">2.7.12.1</ecNumber>
    </recommendedName>
</protein>
<keyword evidence="4" id="KW-0808">Transferase</keyword>